<proteinExistence type="predicted"/>
<dbReference type="SUPFAM" id="SSF48695">
    <property type="entry name" value="Multiheme cytochromes"/>
    <property type="match status" value="1"/>
</dbReference>
<feature type="transmembrane region" description="Helical" evidence="1">
    <location>
        <begin position="12"/>
        <end position="36"/>
    </location>
</feature>
<evidence type="ECO:0000313" key="3">
    <source>
        <dbReference type="Proteomes" id="UP000005824"/>
    </source>
</evidence>
<dbReference type="PANTHER" id="PTHR39425">
    <property type="entry name" value="LIPOPROTEIN CYTOCHROME C"/>
    <property type="match status" value="1"/>
</dbReference>
<protein>
    <submittedName>
        <fullName evidence="2">Chaperone protein HtpG</fullName>
    </submittedName>
</protein>
<keyword evidence="1" id="KW-0472">Membrane</keyword>
<comment type="caution">
    <text evidence="2">The sequence shown here is derived from an EMBL/GenBank/DDBJ whole genome shotgun (WGS) entry which is preliminary data.</text>
</comment>
<reference evidence="2 3" key="1">
    <citation type="journal article" date="2011" name="J. Bacteriol.">
        <title>Genome sequence of Chthoniobacter flavus Ellin428, an aerobic heterotrophic soil bacterium.</title>
        <authorList>
            <person name="Kant R."/>
            <person name="van Passel M.W."/>
            <person name="Palva A."/>
            <person name="Lucas S."/>
            <person name="Lapidus A."/>
            <person name="Glavina Del Rio T."/>
            <person name="Dalin E."/>
            <person name="Tice H."/>
            <person name="Bruce D."/>
            <person name="Goodwin L."/>
            <person name="Pitluck S."/>
            <person name="Larimer F.W."/>
            <person name="Land M.L."/>
            <person name="Hauser L."/>
            <person name="Sangwan P."/>
            <person name="de Vos W.M."/>
            <person name="Janssen P.H."/>
            <person name="Smidt H."/>
        </authorList>
    </citation>
    <scope>NUCLEOTIDE SEQUENCE [LARGE SCALE GENOMIC DNA]</scope>
    <source>
        <strain evidence="2 3">Ellin428</strain>
    </source>
</reference>
<dbReference type="eggNOG" id="COG3880">
    <property type="taxonomic scope" value="Bacteria"/>
</dbReference>
<keyword evidence="3" id="KW-1185">Reference proteome</keyword>
<dbReference type="AlphaFoldDB" id="B4DA24"/>
<keyword evidence="1" id="KW-1133">Transmembrane helix</keyword>
<dbReference type="RefSeq" id="WP_006983085.1">
    <property type="nucleotide sequence ID" value="NZ_ABVL01000029.1"/>
</dbReference>
<dbReference type="PANTHER" id="PTHR39425:SF1">
    <property type="entry name" value="CYTOCHROME C7-LIKE DOMAIN-CONTAINING PROTEIN"/>
    <property type="match status" value="1"/>
</dbReference>
<gene>
    <name evidence="2" type="ORF">CfE428DRAFT_5764</name>
</gene>
<keyword evidence="1" id="KW-0812">Transmembrane</keyword>
<dbReference type="Gene3D" id="3.90.10.10">
    <property type="entry name" value="Cytochrome C3"/>
    <property type="match status" value="2"/>
</dbReference>
<accession>B4DA24</accession>
<organism evidence="2 3">
    <name type="scientific">Chthoniobacter flavus Ellin428</name>
    <dbReference type="NCBI Taxonomy" id="497964"/>
    <lineage>
        <taxon>Bacteria</taxon>
        <taxon>Pseudomonadati</taxon>
        <taxon>Verrucomicrobiota</taxon>
        <taxon>Spartobacteria</taxon>
        <taxon>Chthoniobacterales</taxon>
        <taxon>Chthoniobacteraceae</taxon>
        <taxon>Chthoniobacter</taxon>
    </lineage>
</organism>
<evidence type="ECO:0000313" key="2">
    <source>
        <dbReference type="EMBL" id="EDY16651.1"/>
    </source>
</evidence>
<name>B4DA24_9BACT</name>
<dbReference type="STRING" id="497964.CfE428DRAFT_5764"/>
<evidence type="ECO:0000256" key="1">
    <source>
        <dbReference type="SAM" id="Phobius"/>
    </source>
</evidence>
<dbReference type="InParanoid" id="B4DA24"/>
<dbReference type="EMBL" id="ABVL01000029">
    <property type="protein sequence ID" value="EDY16651.1"/>
    <property type="molecule type" value="Genomic_DNA"/>
</dbReference>
<dbReference type="Proteomes" id="UP000005824">
    <property type="component" value="Unassembled WGS sequence"/>
</dbReference>
<sequence length="216" mass="24310">MPQLFQRYTNTLAPASIVAVFIALSAAVWGMHAIIFSPYATEVGQPVSQVVPFSHQHHVSGLGIDCRYCHTGVETSAFAGLPATETCMTCHSQIWRDAPMLEPVRQSWATGQPLHWNRVHNLPDYVYFDHSIHIQKGVGCISCHGHVDRMPLMAKSETLYMRWCLDCHKAPEVHLRPANEVFVMKETVPDEKRGAALLRAEEIDKTHLQDCSVCHR</sequence>
<dbReference type="InterPro" id="IPR036280">
    <property type="entry name" value="Multihaem_cyt_sf"/>
</dbReference>
<dbReference type="CDD" id="cd08168">
    <property type="entry name" value="Cytochrom_C3"/>
    <property type="match status" value="1"/>
</dbReference>